<dbReference type="InterPro" id="IPR008480">
    <property type="entry name" value="DUF761_pln"/>
</dbReference>
<reference evidence="4 5" key="1">
    <citation type="submission" date="2019-12" db="EMBL/GenBank/DDBJ databases">
        <authorList>
            <person name="Alioto T."/>
            <person name="Alioto T."/>
            <person name="Gomez Garrido J."/>
        </authorList>
    </citation>
    <scope>NUCLEOTIDE SEQUENCE [LARGE SCALE GENOMIC DNA]</scope>
</reference>
<keyword evidence="2" id="KW-0812">Transmembrane</keyword>
<feature type="compositionally biased region" description="Polar residues" evidence="1">
    <location>
        <begin position="201"/>
        <end position="218"/>
    </location>
</feature>
<comment type="caution">
    <text evidence="4">The sequence shown here is derived from an EMBL/GenBank/DDBJ whole genome shotgun (WGS) entry which is preliminary data.</text>
</comment>
<protein>
    <submittedName>
        <fullName evidence="4">Ubiquinol oxidase 2, mitochondrial-like isoform X2</fullName>
    </submittedName>
</protein>
<dbReference type="PANTHER" id="PTHR33098:SF57">
    <property type="entry name" value="DUF4408 DOMAIN PROTEIN"/>
    <property type="match status" value="1"/>
</dbReference>
<dbReference type="PANTHER" id="PTHR33098">
    <property type="entry name" value="COTTON FIBER (DUF761)"/>
    <property type="match status" value="1"/>
</dbReference>
<feature type="region of interest" description="Disordered" evidence="1">
    <location>
        <begin position="201"/>
        <end position="254"/>
    </location>
</feature>
<feature type="compositionally biased region" description="Basic and acidic residues" evidence="1">
    <location>
        <begin position="219"/>
        <end position="241"/>
    </location>
</feature>
<feature type="transmembrane region" description="Helical" evidence="2">
    <location>
        <begin position="137"/>
        <end position="162"/>
    </location>
</feature>
<evidence type="ECO:0000313" key="4">
    <source>
        <dbReference type="EMBL" id="CAA3025569.1"/>
    </source>
</evidence>
<keyword evidence="2" id="KW-1133">Transmembrane helix</keyword>
<keyword evidence="2" id="KW-0472">Membrane</keyword>
<keyword evidence="5" id="KW-1185">Reference proteome</keyword>
<sequence length="324" mass="37105">MNNVSKNCQPAITHIFEARYYSSNLGSKGNKEDEPAQAVKFNSNIENFDGQNGKAVVSSYWGVPPSRVTKEDGSPWRWNCFRPWETYKADTSIDVTKHHKATTFMDKFAYWTVQSLKFPTYLFFQTFLKRRRKTTMLASVSSCLTPTVLFCILNLTIVTIFISSTLKKQQKLSDDQDNSPPQLTRVPSLLERVKSINLSIYRSEQPDPSDSTASPQEPTHQEKSECVEESHVTRNKSDKGRQAPTKRVLKKSASEKVYVAEPEEEADLLRPATVKETTSSNWAEDEAVDAKADDFINRFRQQLKLQRLDSILRYKEMLSRAVRN</sequence>
<evidence type="ECO:0000313" key="5">
    <source>
        <dbReference type="Proteomes" id="UP000594638"/>
    </source>
</evidence>
<organism evidence="4 5">
    <name type="scientific">Olea europaea subsp. europaea</name>
    <dbReference type="NCBI Taxonomy" id="158383"/>
    <lineage>
        <taxon>Eukaryota</taxon>
        <taxon>Viridiplantae</taxon>
        <taxon>Streptophyta</taxon>
        <taxon>Embryophyta</taxon>
        <taxon>Tracheophyta</taxon>
        <taxon>Spermatophyta</taxon>
        <taxon>Magnoliopsida</taxon>
        <taxon>eudicotyledons</taxon>
        <taxon>Gunneridae</taxon>
        <taxon>Pentapetalae</taxon>
        <taxon>asterids</taxon>
        <taxon>lamiids</taxon>
        <taxon>Lamiales</taxon>
        <taxon>Oleaceae</taxon>
        <taxon>Oleeae</taxon>
        <taxon>Olea</taxon>
    </lineage>
</organism>
<dbReference type="AlphaFoldDB" id="A0A8S0V6H8"/>
<dbReference type="InterPro" id="IPR025520">
    <property type="entry name" value="DUF4408"/>
</dbReference>
<dbReference type="EMBL" id="CACTIH010009137">
    <property type="protein sequence ID" value="CAA3025569.1"/>
    <property type="molecule type" value="Genomic_DNA"/>
</dbReference>
<dbReference type="Gramene" id="OE9A025810T1">
    <property type="protein sequence ID" value="OE9A025810C1"/>
    <property type="gene ID" value="OE9A025810"/>
</dbReference>
<dbReference type="Proteomes" id="UP000594638">
    <property type="component" value="Unassembled WGS sequence"/>
</dbReference>
<name>A0A8S0V6H8_OLEEU</name>
<dbReference type="OrthoDB" id="1685070at2759"/>
<dbReference type="Pfam" id="PF14364">
    <property type="entry name" value="DUF4408"/>
    <property type="match status" value="1"/>
</dbReference>
<dbReference type="Pfam" id="PF05553">
    <property type="entry name" value="DUF761"/>
    <property type="match status" value="1"/>
</dbReference>
<feature type="domain" description="DUF4408" evidence="3">
    <location>
        <begin position="136"/>
        <end position="166"/>
    </location>
</feature>
<evidence type="ECO:0000259" key="3">
    <source>
        <dbReference type="Pfam" id="PF14364"/>
    </source>
</evidence>
<evidence type="ECO:0000256" key="2">
    <source>
        <dbReference type="SAM" id="Phobius"/>
    </source>
</evidence>
<accession>A0A8S0V6H8</accession>
<proteinExistence type="predicted"/>
<evidence type="ECO:0000256" key="1">
    <source>
        <dbReference type="SAM" id="MobiDB-lite"/>
    </source>
</evidence>
<gene>
    <name evidence="4" type="ORF">OLEA9_A025810</name>
</gene>